<feature type="compositionally biased region" description="Polar residues" evidence="1">
    <location>
        <begin position="56"/>
        <end position="68"/>
    </location>
</feature>
<dbReference type="EMBL" id="PIQO01000001">
    <property type="protein sequence ID" value="PKR86754.1"/>
    <property type="molecule type" value="Genomic_DNA"/>
</dbReference>
<sequence>MSEEELNQSGEELEAEIGQQPTQQQSTKQVENSRPLHPFDSMFFGNRNRNIHNERQNGTQPEANNSSQMEGWLNGILNNKHLNNVNIDELMTHVDQLIVSLNELKPMFKKVAPMIQSMIQKEKE</sequence>
<feature type="compositionally biased region" description="Acidic residues" evidence="1">
    <location>
        <begin position="1"/>
        <end position="15"/>
    </location>
</feature>
<name>A0A2N3LQE6_9BACI</name>
<accession>A0A2N3LQE6</accession>
<reference evidence="2 3" key="1">
    <citation type="submission" date="2017-11" db="EMBL/GenBank/DDBJ databases">
        <title>Bacillus camelliae sp. nov., isolated from pu'er tea.</title>
        <authorList>
            <person name="Niu L."/>
        </authorList>
    </citation>
    <scope>NUCLEOTIDE SEQUENCE [LARGE SCALE GENOMIC DNA]</scope>
    <source>
        <strain evidence="2 3">7578-1</strain>
    </source>
</reference>
<comment type="caution">
    <text evidence="2">The sequence shown here is derived from an EMBL/GenBank/DDBJ whole genome shotgun (WGS) entry which is preliminary data.</text>
</comment>
<gene>
    <name evidence="2" type="ORF">CWO92_01450</name>
</gene>
<dbReference type="RefSeq" id="WP_101352404.1">
    <property type="nucleotide sequence ID" value="NZ_PIQO01000001.1"/>
</dbReference>
<dbReference type="AlphaFoldDB" id="A0A2N3LQE6"/>
<evidence type="ECO:0000313" key="2">
    <source>
        <dbReference type="EMBL" id="PKR86754.1"/>
    </source>
</evidence>
<feature type="compositionally biased region" description="Low complexity" evidence="1">
    <location>
        <begin position="19"/>
        <end position="29"/>
    </location>
</feature>
<dbReference type="OrthoDB" id="2697500at2"/>
<protein>
    <submittedName>
        <fullName evidence="2">Uncharacterized protein</fullName>
    </submittedName>
</protein>
<feature type="region of interest" description="Disordered" evidence="1">
    <location>
        <begin position="1"/>
        <end position="68"/>
    </location>
</feature>
<organism evidence="2 3">
    <name type="scientific">Heyndrickxia camelliae</name>
    <dbReference type="NCBI Taxonomy" id="1707093"/>
    <lineage>
        <taxon>Bacteria</taxon>
        <taxon>Bacillati</taxon>
        <taxon>Bacillota</taxon>
        <taxon>Bacilli</taxon>
        <taxon>Bacillales</taxon>
        <taxon>Bacillaceae</taxon>
        <taxon>Heyndrickxia</taxon>
    </lineage>
</organism>
<proteinExistence type="predicted"/>
<keyword evidence="3" id="KW-1185">Reference proteome</keyword>
<evidence type="ECO:0000313" key="3">
    <source>
        <dbReference type="Proteomes" id="UP000233440"/>
    </source>
</evidence>
<dbReference type="Proteomes" id="UP000233440">
    <property type="component" value="Unassembled WGS sequence"/>
</dbReference>
<evidence type="ECO:0000256" key="1">
    <source>
        <dbReference type="SAM" id="MobiDB-lite"/>
    </source>
</evidence>